<feature type="signal peptide" evidence="1">
    <location>
        <begin position="1"/>
        <end position="23"/>
    </location>
</feature>
<dbReference type="AlphaFoldDB" id="A0A9Q8SRF4"/>
<proteinExistence type="predicted"/>
<dbReference type="GeneID" id="73341568"/>
<gene>
    <name evidence="2" type="ORF">CLUP02_07564</name>
</gene>
<feature type="chain" id="PRO_5040451105" evidence="1">
    <location>
        <begin position="24"/>
        <end position="659"/>
    </location>
</feature>
<dbReference type="KEGG" id="clup:CLUP02_07564"/>
<organism evidence="2 3">
    <name type="scientific">Colletotrichum lupini</name>
    <dbReference type="NCBI Taxonomy" id="145971"/>
    <lineage>
        <taxon>Eukaryota</taxon>
        <taxon>Fungi</taxon>
        <taxon>Dikarya</taxon>
        <taxon>Ascomycota</taxon>
        <taxon>Pezizomycotina</taxon>
        <taxon>Sordariomycetes</taxon>
        <taxon>Hypocreomycetidae</taxon>
        <taxon>Glomerellales</taxon>
        <taxon>Glomerellaceae</taxon>
        <taxon>Colletotrichum</taxon>
        <taxon>Colletotrichum acutatum species complex</taxon>
    </lineage>
</organism>
<dbReference type="EMBL" id="CP019476">
    <property type="protein sequence ID" value="UQC82078.1"/>
    <property type="molecule type" value="Genomic_DNA"/>
</dbReference>
<keyword evidence="3" id="KW-1185">Reference proteome</keyword>
<dbReference type="RefSeq" id="XP_049143701.1">
    <property type="nucleotide sequence ID" value="XM_049286558.1"/>
</dbReference>
<evidence type="ECO:0000313" key="2">
    <source>
        <dbReference type="EMBL" id="UQC82078.1"/>
    </source>
</evidence>
<accession>A0A9Q8SRF4</accession>
<evidence type="ECO:0000256" key="1">
    <source>
        <dbReference type="SAM" id="SignalP"/>
    </source>
</evidence>
<dbReference type="Proteomes" id="UP000830671">
    <property type="component" value="Chromosome 4"/>
</dbReference>
<keyword evidence="1" id="KW-0732">Signal</keyword>
<name>A0A9Q8SRF4_9PEZI</name>
<sequence>MPLSLFFSLALSLFSDYAPFCASVDAEGTASSIPFKNVLGPGIITFRGMARAWHRNASPSILLILLTQEKAGVKTREELPAGPITASQPQLNRTVQLLEAQAIASPDVGLPTLTSVSEKQYDAMRPDMDLISSETRKSSTKVMKPFQARCLYVHGCRARLNAPGIRQLFSPSSVLTENVYTRLADSEVCHSSGNDNVAFLRGVEGDNKKTVWNVGLDNILSDQPSCVTHPLNKQRGMYKMWNLRPWPVTAPSSSHLYGSYMCLDLRAAIFGSPPRFLYGRRLQAKGRRLKRQQPSLDDTSPCPGFIYALISTLDGLPPLVWAFILPRKEDFDSKTRALLRSTNIIEAKLNKASHPAFSRDEGLILMSGGPIRSGSSPVFRPLPLVCNVIWVVALTKGVSVMISVTLQALSSLNVAPLTGSILHTILITPSFRHNRQHYLVLIRAINTSPNCTSKHVLSNLSTGGESNNHIKVIEFWVGPPFHPNIQAVRTMASFTWMATTQGSSNISIYNFFLNVCTPFFICASRSSANSIQYLMAAYGLGYALRLGEREAYVYSLIVSVKILAPPQTVIYSRCPERPRLGVSGGQRLKNLQDFVLHTLSVNKRWDKTKFYCLHSHYISVYLDQLQWDVATYTLWRHLWELQSRVFYSRNLWYQTVWSG</sequence>
<protein>
    <submittedName>
        <fullName evidence="2">Uncharacterized protein</fullName>
    </submittedName>
</protein>
<evidence type="ECO:0000313" key="3">
    <source>
        <dbReference type="Proteomes" id="UP000830671"/>
    </source>
</evidence>
<reference evidence="2" key="1">
    <citation type="journal article" date="2021" name="Mol. Plant Microbe Interact.">
        <title>Complete Genome Sequence of the Plant-Pathogenic Fungus Colletotrichum lupini.</title>
        <authorList>
            <person name="Baroncelli R."/>
            <person name="Pensec F."/>
            <person name="Da Lio D."/>
            <person name="Boufleur T."/>
            <person name="Vicente I."/>
            <person name="Sarrocco S."/>
            <person name="Picot A."/>
            <person name="Baraldi E."/>
            <person name="Sukno S."/>
            <person name="Thon M."/>
            <person name="Le Floch G."/>
        </authorList>
    </citation>
    <scope>NUCLEOTIDE SEQUENCE</scope>
    <source>
        <strain evidence="2">IMI 504893</strain>
    </source>
</reference>